<reference evidence="2 3" key="1">
    <citation type="submission" date="2017-05" db="EMBL/GenBank/DDBJ databases">
        <authorList>
            <person name="Varghese N."/>
            <person name="Submissions S."/>
        </authorList>
    </citation>
    <scope>NUCLEOTIDE SEQUENCE [LARGE SCALE GENOMIC DNA]</scope>
    <source>
        <strain evidence="2 3">DSM 29506</strain>
    </source>
</reference>
<sequence>MTEFARHARLAGLFYLGIILLGIGAEGALRGPLINWTDAAETAQAIQDRLFLFRLSMVFDIGMALLDVALAVLFFRMLRGVNDGLALTAMVFRLMQAAVIAANIMALYAAGQALPGNPLPALERHAAGYDLGLIFFAVNTLIMARLLSMPGLAPRSLCWALAAAGVVYLLGGLTRFLTPDLNTMMQPAYLIPVVAEVWLMGWLLIKGPKVAD</sequence>
<evidence type="ECO:0000256" key="1">
    <source>
        <dbReference type="SAM" id="Phobius"/>
    </source>
</evidence>
<gene>
    <name evidence="2" type="ORF">SAMN06265173_10280</name>
</gene>
<feature type="transmembrane region" description="Helical" evidence="1">
    <location>
        <begin position="87"/>
        <end position="109"/>
    </location>
</feature>
<proteinExistence type="predicted"/>
<keyword evidence="3" id="KW-1185">Reference proteome</keyword>
<keyword evidence="1" id="KW-1133">Transmembrane helix</keyword>
<feature type="transmembrane region" description="Helical" evidence="1">
    <location>
        <begin position="189"/>
        <end position="205"/>
    </location>
</feature>
<dbReference type="EMBL" id="FXTO01000002">
    <property type="protein sequence ID" value="SMO41725.1"/>
    <property type="molecule type" value="Genomic_DNA"/>
</dbReference>
<feature type="transmembrane region" description="Helical" evidence="1">
    <location>
        <begin position="159"/>
        <end position="177"/>
    </location>
</feature>
<evidence type="ECO:0008006" key="4">
    <source>
        <dbReference type="Google" id="ProtNLM"/>
    </source>
</evidence>
<feature type="transmembrane region" description="Helical" evidence="1">
    <location>
        <begin position="129"/>
        <end position="147"/>
    </location>
</feature>
<dbReference type="Proteomes" id="UP000316030">
    <property type="component" value="Unassembled WGS sequence"/>
</dbReference>
<protein>
    <recommendedName>
        <fullName evidence="4">DUF4386 domain-containing protein</fullName>
    </recommendedName>
</protein>
<evidence type="ECO:0000313" key="3">
    <source>
        <dbReference type="Proteomes" id="UP000316030"/>
    </source>
</evidence>
<evidence type="ECO:0000313" key="2">
    <source>
        <dbReference type="EMBL" id="SMO41725.1"/>
    </source>
</evidence>
<organism evidence="2 3">
    <name type="scientific">Thalassovita litoralis</name>
    <dbReference type="NCBI Taxonomy" id="1010611"/>
    <lineage>
        <taxon>Bacteria</taxon>
        <taxon>Pseudomonadati</taxon>
        <taxon>Pseudomonadota</taxon>
        <taxon>Alphaproteobacteria</taxon>
        <taxon>Rhodobacterales</taxon>
        <taxon>Roseobacteraceae</taxon>
        <taxon>Thalassovita</taxon>
    </lineage>
</organism>
<feature type="transmembrane region" description="Helical" evidence="1">
    <location>
        <begin position="51"/>
        <end position="75"/>
    </location>
</feature>
<dbReference type="InterPro" id="IPR025495">
    <property type="entry name" value="DUF4386"/>
</dbReference>
<dbReference type="OrthoDB" id="5421633at2"/>
<dbReference type="Pfam" id="PF14329">
    <property type="entry name" value="DUF4386"/>
    <property type="match status" value="1"/>
</dbReference>
<dbReference type="AlphaFoldDB" id="A0A521B3U6"/>
<name>A0A521B3U6_9RHOB</name>
<keyword evidence="1" id="KW-0472">Membrane</keyword>
<feature type="transmembrane region" description="Helical" evidence="1">
    <location>
        <begin position="12"/>
        <end position="31"/>
    </location>
</feature>
<accession>A0A521B3U6</accession>
<keyword evidence="1" id="KW-0812">Transmembrane</keyword>
<dbReference type="RefSeq" id="WP_142491851.1">
    <property type="nucleotide sequence ID" value="NZ_FXTO01000002.1"/>
</dbReference>